<comment type="caution">
    <text evidence="1">The sequence shown here is derived from an EMBL/GenBank/DDBJ whole genome shotgun (WGS) entry which is preliminary data.</text>
</comment>
<gene>
    <name evidence="1" type="ORF">FHR96_000185</name>
</gene>
<accession>A0A7W5G3R4</accession>
<organism evidence="1 2">
    <name type="scientific">Halomonas organivorans</name>
    <dbReference type="NCBI Taxonomy" id="257772"/>
    <lineage>
        <taxon>Bacteria</taxon>
        <taxon>Pseudomonadati</taxon>
        <taxon>Pseudomonadota</taxon>
        <taxon>Gammaproteobacteria</taxon>
        <taxon>Oceanospirillales</taxon>
        <taxon>Halomonadaceae</taxon>
        <taxon>Halomonas</taxon>
    </lineage>
</organism>
<sequence length="102" mass="11328">MVGSQRAPEVVSLPVRAEEHQQAPEVECPRAQVAAFRLARAEVCQLVPAEDYLPVLVEAFLLVRVAGFLPAPVAVCLPDQEECRRRSYKSVNHQNRLSPRPA</sequence>
<protein>
    <submittedName>
        <fullName evidence="1">Uncharacterized protein</fullName>
    </submittedName>
</protein>
<name>A0A7W5G3R4_9GAMM</name>
<reference evidence="1 2" key="1">
    <citation type="submission" date="2020-08" db="EMBL/GenBank/DDBJ databases">
        <title>Genomic Encyclopedia of Type Strains, Phase III (KMG-III): the genomes of soil and plant-associated and newly described type strains.</title>
        <authorList>
            <person name="Whitman W."/>
        </authorList>
    </citation>
    <scope>NUCLEOTIDE SEQUENCE [LARGE SCALE GENOMIC DNA]</scope>
    <source>
        <strain evidence="1 2">CECT 5995</strain>
    </source>
</reference>
<dbReference type="EMBL" id="JACHXM010000001">
    <property type="protein sequence ID" value="MBB3139339.1"/>
    <property type="molecule type" value="Genomic_DNA"/>
</dbReference>
<proteinExistence type="predicted"/>
<dbReference type="Proteomes" id="UP000525987">
    <property type="component" value="Unassembled WGS sequence"/>
</dbReference>
<evidence type="ECO:0000313" key="1">
    <source>
        <dbReference type="EMBL" id="MBB3139339.1"/>
    </source>
</evidence>
<dbReference type="AlphaFoldDB" id="A0A7W5G3R4"/>
<keyword evidence="2" id="KW-1185">Reference proteome</keyword>
<evidence type="ECO:0000313" key="2">
    <source>
        <dbReference type="Proteomes" id="UP000525987"/>
    </source>
</evidence>